<keyword evidence="16" id="KW-0221">Differentiation</keyword>
<dbReference type="GO" id="GO:0046872">
    <property type="term" value="F:metal ion binding"/>
    <property type="evidence" value="ECO:0007669"/>
    <property type="project" value="UniProtKB-KW"/>
</dbReference>
<dbReference type="Pfam" id="PF00035">
    <property type="entry name" value="dsrm"/>
    <property type="match status" value="1"/>
</dbReference>
<evidence type="ECO:0000259" key="26">
    <source>
        <dbReference type="PROSITE" id="PS50142"/>
    </source>
</evidence>
<keyword evidence="9" id="KW-0540">Nuclease</keyword>
<dbReference type="GO" id="GO:0004525">
    <property type="term" value="F:ribonuclease III activity"/>
    <property type="evidence" value="ECO:0007669"/>
    <property type="project" value="UniProtKB-EC"/>
</dbReference>
<dbReference type="HAMAP" id="MF_00104">
    <property type="entry name" value="RNase_III"/>
    <property type="match status" value="1"/>
</dbReference>
<dbReference type="GO" id="GO:0003723">
    <property type="term" value="F:RNA binding"/>
    <property type="evidence" value="ECO:0007669"/>
    <property type="project" value="UniProtKB-UniRule"/>
</dbReference>
<dbReference type="Pfam" id="PF26050">
    <property type="entry name" value="Helical_CED_Drosha"/>
    <property type="match status" value="1"/>
</dbReference>
<feature type="region of interest" description="Disordered" evidence="24">
    <location>
        <begin position="389"/>
        <end position="425"/>
    </location>
</feature>
<keyword evidence="12" id="KW-0255">Endonuclease</keyword>
<dbReference type="EMBL" id="OV170226">
    <property type="protein sequence ID" value="CAH0727023.1"/>
    <property type="molecule type" value="Genomic_DNA"/>
</dbReference>
<keyword evidence="15 23" id="KW-0694">RNA-binding</keyword>
<dbReference type="Pfam" id="PF14622">
    <property type="entry name" value="Ribonucleas_3_3"/>
    <property type="match status" value="1"/>
</dbReference>
<evidence type="ECO:0000256" key="20">
    <source>
        <dbReference type="ARBA" id="ARBA00060285"/>
    </source>
</evidence>
<evidence type="ECO:0000256" key="10">
    <source>
        <dbReference type="ARBA" id="ARBA00022723"/>
    </source>
</evidence>
<evidence type="ECO:0000256" key="3">
    <source>
        <dbReference type="ARBA" id="ARBA00001946"/>
    </source>
</evidence>
<dbReference type="PROSITE" id="PS50142">
    <property type="entry name" value="RNASE_3_2"/>
    <property type="match status" value="2"/>
</dbReference>
<dbReference type="PROSITE" id="PS00517">
    <property type="entry name" value="RNASE_3_1"/>
    <property type="match status" value="1"/>
</dbReference>
<keyword evidence="10" id="KW-0479">Metal-binding</keyword>
<evidence type="ECO:0000256" key="7">
    <source>
        <dbReference type="ARBA" id="ARBA00017706"/>
    </source>
</evidence>
<comment type="cofactor">
    <cofactor evidence="2">
        <name>Mn(2+)</name>
        <dbReference type="ChEBI" id="CHEBI:29035"/>
    </cofactor>
</comment>
<evidence type="ECO:0000256" key="1">
    <source>
        <dbReference type="ARBA" id="ARBA00000109"/>
    </source>
</evidence>
<evidence type="ECO:0000256" key="18">
    <source>
        <dbReference type="ARBA" id="ARBA00023242"/>
    </source>
</evidence>
<keyword evidence="18" id="KW-0539">Nucleus</keyword>
<feature type="compositionally biased region" description="Basic and acidic residues" evidence="24">
    <location>
        <begin position="135"/>
        <end position="150"/>
    </location>
</feature>
<keyword evidence="11" id="KW-0677">Repeat</keyword>
<feature type="domain" description="DRBM" evidence="25">
    <location>
        <begin position="1192"/>
        <end position="1267"/>
    </location>
</feature>
<dbReference type="FunFam" id="1.10.1520.10:FF:000002">
    <property type="entry name" value="Drosha ribonuclease III"/>
    <property type="match status" value="1"/>
</dbReference>
<dbReference type="CDD" id="cd00593">
    <property type="entry name" value="RIBOc"/>
    <property type="match status" value="2"/>
</dbReference>
<keyword evidence="14" id="KW-0460">Magnesium</keyword>
<dbReference type="GO" id="GO:0007506">
    <property type="term" value="P:gonadal mesoderm development"/>
    <property type="evidence" value="ECO:0007669"/>
    <property type="project" value="UniProtKB-KW"/>
</dbReference>
<feature type="compositionally biased region" description="Acidic residues" evidence="24">
    <location>
        <begin position="1339"/>
        <end position="1361"/>
    </location>
</feature>
<dbReference type="PROSITE" id="PS50137">
    <property type="entry name" value="DS_RBD"/>
    <property type="match status" value="1"/>
</dbReference>
<dbReference type="SUPFAM" id="SSF54768">
    <property type="entry name" value="dsRNA-binding domain-like"/>
    <property type="match status" value="1"/>
</dbReference>
<protein>
    <recommendedName>
        <fullName evidence="7">Ribonuclease 3</fullName>
        <ecNumber evidence="6">3.1.26.3</ecNumber>
    </recommendedName>
    <alternativeName>
        <fullName evidence="19">Ribonuclease III</fullName>
    </alternativeName>
    <alternativeName>
        <fullName evidence="21 22">protein Drosha</fullName>
    </alternativeName>
</protein>
<keyword evidence="16" id="KW-0334">Gonadal differentiation</keyword>
<keyword evidence="8" id="KW-0690">Ribosome biogenesis</keyword>
<feature type="region of interest" description="Disordered" evidence="24">
    <location>
        <begin position="1"/>
        <end position="50"/>
    </location>
</feature>
<feature type="compositionally biased region" description="Basic and acidic residues" evidence="24">
    <location>
        <begin position="1291"/>
        <end position="1311"/>
    </location>
</feature>
<feature type="compositionally biased region" description="Polar residues" evidence="24">
    <location>
        <begin position="89"/>
        <end position="104"/>
    </location>
</feature>
<feature type="region of interest" description="Disordered" evidence="24">
    <location>
        <begin position="118"/>
        <end position="303"/>
    </location>
</feature>
<evidence type="ECO:0000256" key="8">
    <source>
        <dbReference type="ARBA" id="ARBA00022517"/>
    </source>
</evidence>
<dbReference type="GO" id="GO:0070877">
    <property type="term" value="C:microprocessor complex"/>
    <property type="evidence" value="ECO:0007669"/>
    <property type="project" value="TreeGrafter"/>
</dbReference>
<dbReference type="GO" id="GO:0031054">
    <property type="term" value="P:pre-miRNA processing"/>
    <property type="evidence" value="ECO:0007669"/>
    <property type="project" value="InterPro"/>
</dbReference>
<evidence type="ECO:0000256" key="21">
    <source>
        <dbReference type="ARBA" id="ARBA00078955"/>
    </source>
</evidence>
<dbReference type="CDD" id="cd19877">
    <property type="entry name" value="DSRM_RNAse_III_meta_like"/>
    <property type="match status" value="1"/>
</dbReference>
<evidence type="ECO:0000256" key="14">
    <source>
        <dbReference type="ARBA" id="ARBA00022842"/>
    </source>
</evidence>
<evidence type="ECO:0000256" key="11">
    <source>
        <dbReference type="ARBA" id="ARBA00022737"/>
    </source>
</evidence>
<evidence type="ECO:0000256" key="4">
    <source>
        <dbReference type="ARBA" id="ARBA00004123"/>
    </source>
</evidence>
<dbReference type="PANTHER" id="PTHR11207">
    <property type="entry name" value="RIBONUCLEASE III"/>
    <property type="match status" value="1"/>
</dbReference>
<comment type="function">
    <text evidence="20">Executes the initial step of microRNA (miRNA) processing in the nucleus, that is the cleavage of pri-miRNA to release pre-miRNA. Involved in pre-rRNA processing. Cleaves double-strand RNA and does not cleave single-strand RNA. Involved in fertility. Required for the function or synthesis of the let-7 miRNA.</text>
</comment>
<sequence>MSIPPVDFSIPPPRFNIPPPAASTIVPTLTSQQPQTLYNQPPPYLPPPPTDVLPPVYLPPAPSVNMISPMPPYSPHSVSLPPPYLPPSQNFSQPAPQYYNMDSNWRNYDKSTNLIAPYKNISDKPSSSASNSHFYGKDIKSGEGEYRDRSYSSPSREYLPKSRYSPHREHSYERGSRFDRERPRSHRSSRSPSYSRSYHSRSQSRSRYREKEEYYRREKYAKERYENELRRHASHERQRSPSAYREQRSHSRTYDSHEGKGRYRSPERYHSHRRVSYSHSRLRELSPRSARETPSTSKPLTDREKILDDYRKNYCRTSEDFIKKMEEWSREHNSDEEEVSKMWYRSSPAELYYTNVDEAEGVEQTKKLEKICEKFYMKLIERGRNARPIEDELPPLKPQRSKMCRHKVDEKSSSSSESDESLDEEGLQGYTDRIMLELQRKQSHPRRLHPELWFNNSGEMNGGPLCRCSARARRHGIHHGVYAGEQTFPKCIPTRSNIGKLYHYCITVSPPTNFLIKAPTIIAHDEHEFLFSGFSMFSHYKLKKLPKCKVIRFNIEYTILYVEEPPPQNFTIQELDLFEEYLFKELMELVDLDLGKGTEDSCSQFHFMPRFIRYLPEGGCEVLSMCEVLKYLINESEYLIPPEQLEEFHDMDHYSWQKFVDRIKGMIVTYPGKKPCSVRVDQIDRTPPTTGDGKSSKEISKTYYPEIVHFGIRPPQLSYAGNPEYQKAWRYYVKYRHLIANMAKPSSMERQKLAAKEARLQEMRTQSKMKRDVTVAISSKGFFTTGLMCDVVQHAMLIPVLVRHLRFHKSLDSLEEKIGYTFKQRALLQTALTHPSYRENFGTNPDHARNSLTNCGIRQPKYGDRRIHYTRKKGIVTLINIMSRFGKLSETESEIKHNERLEFLGDAVVEFISSIHLFRMFPGLSEGGLATYRASIVQNQHLAQLAKNIGLEQYMLYAHGSDLCREVVMRHAMANCFEALMGALFLDAGLEVTDRVFGLSLWFHEADLLEVWSKERPHPLQDQEPLGDRKYIKSFEFLQKLTEFEESIGVKFKHIRLLARAFTDRSVGFTHLTLGSNQRLEFLGDTVLQLVVSDRLYRHFPDHHEGHLSLLRSSLVNNRTQAMVCDDLNMSAYAIYNNPKAKPTTKKHRADLLEAFLGALYIDKNLEYCQAFCNACLFPRLQDFILNQNWNDPKSKLQQCCLTLRSMEGGEPDIPVYKVIECLGPTNTRVYTVGVYFRGTRLAAARGHSIQEAEMNAAEQALTTAHELFPQLDHQKRMIAKSMRKKKNRQKGRDKDPNAEKEILFQQKRIENNAPKAYRLDAQDEASSDESVREKSDTEQEPNFEDRLSDDDSGLDSDQESIPDKKLENIQVSSLLSDMEKLKQDLIKRNEYDKLKEKCRRNESDEDDLAFAQNQ</sequence>
<feature type="domain" description="RNase III" evidence="26">
    <location>
        <begin position="811"/>
        <end position="989"/>
    </location>
</feature>
<comment type="subcellular location">
    <subcellularLocation>
        <location evidence="4">Nucleus</location>
    </subcellularLocation>
</comment>
<dbReference type="InterPro" id="IPR014720">
    <property type="entry name" value="dsRBD_dom"/>
</dbReference>
<evidence type="ECO:0000256" key="5">
    <source>
        <dbReference type="ARBA" id="ARBA00010183"/>
    </source>
</evidence>
<dbReference type="EC" id="3.1.26.3" evidence="6"/>
<evidence type="ECO:0000313" key="27">
    <source>
        <dbReference type="EMBL" id="CAH0727023.1"/>
    </source>
</evidence>
<dbReference type="Gene3D" id="1.10.1520.10">
    <property type="entry name" value="Ribonuclease III domain"/>
    <property type="match status" value="2"/>
</dbReference>
<dbReference type="InterPro" id="IPR036389">
    <property type="entry name" value="RNase_III_sf"/>
</dbReference>
<feature type="region of interest" description="Disordered" evidence="24">
    <location>
        <begin position="1280"/>
        <end position="1368"/>
    </location>
</feature>
<keyword evidence="13" id="KW-0378">Hydrolase</keyword>
<evidence type="ECO:0000256" key="2">
    <source>
        <dbReference type="ARBA" id="ARBA00001936"/>
    </source>
</evidence>
<dbReference type="InterPro" id="IPR000999">
    <property type="entry name" value="RNase_III_dom"/>
</dbReference>
<evidence type="ECO:0000256" key="23">
    <source>
        <dbReference type="PROSITE-ProRule" id="PRU00266"/>
    </source>
</evidence>
<evidence type="ECO:0000256" key="13">
    <source>
        <dbReference type="ARBA" id="ARBA00022801"/>
    </source>
</evidence>
<dbReference type="GO" id="GO:0031053">
    <property type="term" value="P:primary miRNA processing"/>
    <property type="evidence" value="ECO:0007669"/>
    <property type="project" value="TreeGrafter"/>
</dbReference>
<feature type="compositionally biased region" description="Basic and acidic residues" evidence="24">
    <location>
        <begin position="207"/>
        <end position="269"/>
    </location>
</feature>
<feature type="non-terminal residue" evidence="27">
    <location>
        <position position="1415"/>
    </location>
</feature>
<evidence type="ECO:0000259" key="25">
    <source>
        <dbReference type="PROSITE" id="PS50137"/>
    </source>
</evidence>
<dbReference type="Gene3D" id="3.30.160.20">
    <property type="match status" value="1"/>
</dbReference>
<feature type="compositionally biased region" description="Pro residues" evidence="24">
    <location>
        <begin position="40"/>
        <end position="50"/>
    </location>
</feature>
<evidence type="ECO:0000256" key="19">
    <source>
        <dbReference type="ARBA" id="ARBA00032486"/>
    </source>
</evidence>
<dbReference type="SMART" id="SM00358">
    <property type="entry name" value="DSRM"/>
    <property type="match status" value="1"/>
</dbReference>
<dbReference type="InterPro" id="IPR044442">
    <property type="entry name" value="RNAse_III_DSRM__animal"/>
</dbReference>
<name>A0A8J9UVS8_9NEOP</name>
<feature type="compositionally biased region" description="Pro residues" evidence="24">
    <location>
        <begin position="72"/>
        <end position="86"/>
    </location>
</feature>
<comment type="catalytic activity">
    <reaction evidence="1">
        <text>Endonucleolytic cleavage to 5'-phosphomonoester.</text>
        <dbReference type="EC" id="3.1.26.3"/>
    </reaction>
</comment>
<evidence type="ECO:0000256" key="12">
    <source>
        <dbReference type="ARBA" id="ARBA00022759"/>
    </source>
</evidence>
<dbReference type="Pfam" id="PF00636">
    <property type="entry name" value="Ribonuclease_3"/>
    <property type="match status" value="1"/>
</dbReference>
<evidence type="ECO:0000256" key="24">
    <source>
        <dbReference type="SAM" id="MobiDB-lite"/>
    </source>
</evidence>
<accession>A0A8J9UVS8</accession>
<evidence type="ECO:0000256" key="15">
    <source>
        <dbReference type="ARBA" id="ARBA00022884"/>
    </source>
</evidence>
<evidence type="ECO:0000256" key="16">
    <source>
        <dbReference type="ARBA" id="ARBA00023156"/>
    </source>
</evidence>
<dbReference type="InterPro" id="IPR058938">
    <property type="entry name" value="Helical_CED_Drosha"/>
</dbReference>
<gene>
    <name evidence="27" type="ORF">BINO364_LOCUS12419</name>
</gene>
<evidence type="ECO:0000256" key="6">
    <source>
        <dbReference type="ARBA" id="ARBA00012177"/>
    </source>
</evidence>
<feature type="region of interest" description="Disordered" evidence="24">
    <location>
        <begin position="72"/>
        <end position="104"/>
    </location>
</feature>
<feature type="compositionally biased region" description="Polar residues" evidence="24">
    <location>
        <begin position="123"/>
        <end position="133"/>
    </location>
</feature>
<feature type="compositionally biased region" description="Basic and acidic residues" evidence="24">
    <location>
        <begin position="281"/>
        <end position="291"/>
    </location>
</feature>
<feature type="domain" description="RNase III" evidence="26">
    <location>
        <begin position="1041"/>
        <end position="1165"/>
    </location>
</feature>
<keyword evidence="28" id="KW-1185">Reference proteome</keyword>
<evidence type="ECO:0000256" key="22">
    <source>
        <dbReference type="ARBA" id="ARBA00083702"/>
    </source>
</evidence>
<proteinExistence type="inferred from homology"/>
<dbReference type="InterPro" id="IPR011907">
    <property type="entry name" value="RNase_III"/>
</dbReference>
<dbReference type="Proteomes" id="UP000838878">
    <property type="component" value="Chromosome 6"/>
</dbReference>
<dbReference type="SUPFAM" id="SSF69065">
    <property type="entry name" value="RNase III domain-like"/>
    <property type="match status" value="2"/>
</dbReference>
<keyword evidence="17" id="KW-0464">Manganese</keyword>
<dbReference type="OrthoDB" id="67027at2759"/>
<dbReference type="GO" id="GO:0006364">
    <property type="term" value="P:rRNA processing"/>
    <property type="evidence" value="ECO:0007669"/>
    <property type="project" value="InterPro"/>
</dbReference>
<feature type="compositionally biased region" description="Pro residues" evidence="24">
    <location>
        <begin position="10"/>
        <end position="21"/>
    </location>
</feature>
<comment type="similarity">
    <text evidence="5">Belongs to the ribonuclease III family.</text>
</comment>
<comment type="cofactor">
    <cofactor evidence="3">
        <name>Mg(2+)</name>
        <dbReference type="ChEBI" id="CHEBI:18420"/>
    </cofactor>
</comment>
<reference evidence="27" key="1">
    <citation type="submission" date="2021-12" db="EMBL/GenBank/DDBJ databases">
        <authorList>
            <person name="Martin H S."/>
        </authorList>
    </citation>
    <scope>NUCLEOTIDE SEQUENCE</scope>
</reference>
<dbReference type="PANTHER" id="PTHR11207:SF0">
    <property type="entry name" value="RIBONUCLEASE 3"/>
    <property type="match status" value="1"/>
</dbReference>
<dbReference type="SMART" id="SM00535">
    <property type="entry name" value="RIBOc"/>
    <property type="match status" value="2"/>
</dbReference>
<evidence type="ECO:0000256" key="9">
    <source>
        <dbReference type="ARBA" id="ARBA00022722"/>
    </source>
</evidence>
<evidence type="ECO:0000256" key="17">
    <source>
        <dbReference type="ARBA" id="ARBA00023211"/>
    </source>
</evidence>
<organism evidence="27 28">
    <name type="scientific">Brenthis ino</name>
    <name type="common">lesser marbled fritillary</name>
    <dbReference type="NCBI Taxonomy" id="405034"/>
    <lineage>
        <taxon>Eukaryota</taxon>
        <taxon>Metazoa</taxon>
        <taxon>Ecdysozoa</taxon>
        <taxon>Arthropoda</taxon>
        <taxon>Hexapoda</taxon>
        <taxon>Insecta</taxon>
        <taxon>Pterygota</taxon>
        <taxon>Neoptera</taxon>
        <taxon>Endopterygota</taxon>
        <taxon>Lepidoptera</taxon>
        <taxon>Glossata</taxon>
        <taxon>Ditrysia</taxon>
        <taxon>Papilionoidea</taxon>
        <taxon>Nymphalidae</taxon>
        <taxon>Heliconiinae</taxon>
        <taxon>Argynnini</taxon>
        <taxon>Brenthis</taxon>
    </lineage>
</organism>
<dbReference type="FunFam" id="3.30.160.20:FF:000012">
    <property type="entry name" value="Drosha ribonuclease III"/>
    <property type="match status" value="1"/>
</dbReference>
<feature type="compositionally biased region" description="Basic and acidic residues" evidence="24">
    <location>
        <begin position="166"/>
        <end position="182"/>
    </location>
</feature>
<evidence type="ECO:0000313" key="28">
    <source>
        <dbReference type="Proteomes" id="UP000838878"/>
    </source>
</evidence>
<feature type="compositionally biased region" description="Basic residues" evidence="24">
    <location>
        <begin position="1280"/>
        <end position="1290"/>
    </location>
</feature>